<dbReference type="RefSeq" id="WP_105732480.1">
    <property type="nucleotide sequence ID" value="NZ_PVBT01000001.1"/>
</dbReference>
<evidence type="ECO:0000256" key="2">
    <source>
        <dbReference type="ARBA" id="ARBA00023136"/>
    </source>
</evidence>
<evidence type="ECO:0000313" key="8">
    <source>
        <dbReference type="EMBL" id="PRD58240.1"/>
    </source>
</evidence>
<dbReference type="GO" id="GO:0009279">
    <property type="term" value="C:cell outer membrane"/>
    <property type="evidence" value="ECO:0007669"/>
    <property type="project" value="UniProtKB-SubCell"/>
</dbReference>
<proteinExistence type="predicted"/>
<evidence type="ECO:0000313" key="9">
    <source>
        <dbReference type="Proteomes" id="UP000238563"/>
    </source>
</evidence>
<dbReference type="SUPFAM" id="SSF103088">
    <property type="entry name" value="OmpA-like"/>
    <property type="match status" value="1"/>
</dbReference>
<feature type="compositionally biased region" description="Basic and acidic residues" evidence="5">
    <location>
        <begin position="354"/>
        <end position="369"/>
    </location>
</feature>
<organism evidence="8 9">
    <name type="scientific">Phyllobacterium myrsinacearum</name>
    <dbReference type="NCBI Taxonomy" id="28101"/>
    <lineage>
        <taxon>Bacteria</taxon>
        <taxon>Pseudomonadati</taxon>
        <taxon>Pseudomonadota</taxon>
        <taxon>Alphaproteobacteria</taxon>
        <taxon>Hyphomicrobiales</taxon>
        <taxon>Phyllobacteriaceae</taxon>
        <taxon>Phyllobacterium</taxon>
    </lineage>
</organism>
<feature type="signal peptide" evidence="6">
    <location>
        <begin position="1"/>
        <end position="25"/>
    </location>
</feature>
<comment type="subcellular location">
    <subcellularLocation>
        <location evidence="1">Cell outer membrane</location>
    </subcellularLocation>
</comment>
<dbReference type="EMBL" id="PVBT01000001">
    <property type="protein sequence ID" value="PRD58240.1"/>
    <property type="molecule type" value="Genomic_DNA"/>
</dbReference>
<sequence>MFNHFTKLCVRSSLIVAMMATAAWAEETALPKKDIAGASDSPALKRYEGSLILSHLHQKFTDFTFPLSPLVDTGEKIERTYMEVFKPKQKQTVEGELTRLIYLTPEGRSTLEVTRNYQDEIAAKGGKILYSCKGEECGGSADLSARVPTGGNEDTSLMMYFIDESKLQAKFDDALGCSALPYKIDDQRFFAASFPQGGADAYATVHTYRIAKSFTDGCARYTDRTIALVNVVEPEKREQKMITVNAREMATALDTSGRVALYGIFFDTDRTDIKPESDAALSEIANMMKSNQDLNVLVVGHTDDVGNFDYNVDLSKRRAASVTRVLADRYGIAIGRLRSFGAGMSAPAASNATEENRSKNRRVELVKMR</sequence>
<keyword evidence="8" id="KW-0969">Cilium</keyword>
<feature type="domain" description="OmpA-like" evidence="7">
    <location>
        <begin position="253"/>
        <end position="369"/>
    </location>
</feature>
<gene>
    <name evidence="8" type="ORF">C5750_03675</name>
</gene>
<evidence type="ECO:0000256" key="5">
    <source>
        <dbReference type="SAM" id="MobiDB-lite"/>
    </source>
</evidence>
<dbReference type="InterPro" id="IPR006665">
    <property type="entry name" value="OmpA-like"/>
</dbReference>
<dbReference type="AlphaFoldDB" id="A0A2S9JY17"/>
<dbReference type="CDD" id="cd07185">
    <property type="entry name" value="OmpA_C-like"/>
    <property type="match status" value="1"/>
</dbReference>
<feature type="region of interest" description="Disordered" evidence="5">
    <location>
        <begin position="345"/>
        <end position="369"/>
    </location>
</feature>
<dbReference type="PANTHER" id="PTHR30329:SF21">
    <property type="entry name" value="LIPOPROTEIN YIAD-RELATED"/>
    <property type="match status" value="1"/>
</dbReference>
<dbReference type="Gene3D" id="3.30.1330.60">
    <property type="entry name" value="OmpA-like domain"/>
    <property type="match status" value="1"/>
</dbReference>
<dbReference type="PANTHER" id="PTHR30329">
    <property type="entry name" value="STATOR ELEMENT OF FLAGELLAR MOTOR COMPLEX"/>
    <property type="match status" value="1"/>
</dbReference>
<dbReference type="Proteomes" id="UP000238563">
    <property type="component" value="Unassembled WGS sequence"/>
</dbReference>
<keyword evidence="2 4" id="KW-0472">Membrane</keyword>
<protein>
    <submittedName>
        <fullName evidence="8">Flagellar motor protein MotB</fullName>
    </submittedName>
</protein>
<comment type="caution">
    <text evidence="8">The sequence shown here is derived from an EMBL/GenBank/DDBJ whole genome shotgun (WGS) entry which is preliminary data.</text>
</comment>
<dbReference type="PRINTS" id="PR01021">
    <property type="entry name" value="OMPADOMAIN"/>
</dbReference>
<accession>A0A2S9JY17</accession>
<dbReference type="InterPro" id="IPR050330">
    <property type="entry name" value="Bact_OuterMem_StrucFunc"/>
</dbReference>
<dbReference type="Pfam" id="PF00691">
    <property type="entry name" value="OmpA"/>
    <property type="match status" value="1"/>
</dbReference>
<dbReference type="OrthoDB" id="9814546at2"/>
<evidence type="ECO:0000259" key="7">
    <source>
        <dbReference type="PROSITE" id="PS51123"/>
    </source>
</evidence>
<dbReference type="InterPro" id="IPR006664">
    <property type="entry name" value="OMP_bac"/>
</dbReference>
<evidence type="ECO:0000256" key="6">
    <source>
        <dbReference type="SAM" id="SignalP"/>
    </source>
</evidence>
<feature type="chain" id="PRO_5015771963" evidence="6">
    <location>
        <begin position="26"/>
        <end position="369"/>
    </location>
</feature>
<evidence type="ECO:0000256" key="3">
    <source>
        <dbReference type="ARBA" id="ARBA00023237"/>
    </source>
</evidence>
<dbReference type="PROSITE" id="PS51123">
    <property type="entry name" value="OMPA_2"/>
    <property type="match status" value="1"/>
</dbReference>
<keyword evidence="8" id="KW-0966">Cell projection</keyword>
<keyword evidence="9" id="KW-1185">Reference proteome</keyword>
<dbReference type="InterPro" id="IPR036737">
    <property type="entry name" value="OmpA-like_sf"/>
</dbReference>
<reference evidence="8 9" key="1">
    <citation type="submission" date="2018-02" db="EMBL/GenBank/DDBJ databases">
        <title>The draft genome of Phyllobacterium myrsinacearum DSM5892.</title>
        <authorList>
            <person name="Li L."/>
            <person name="Liu L."/>
            <person name="Zhang X."/>
            <person name="Wang T."/>
        </authorList>
    </citation>
    <scope>NUCLEOTIDE SEQUENCE [LARGE SCALE GENOMIC DNA]</scope>
    <source>
        <strain evidence="8 9">DSM 5892</strain>
    </source>
</reference>
<keyword evidence="6" id="KW-0732">Signal</keyword>
<name>A0A2S9JY17_9HYPH</name>
<evidence type="ECO:0000256" key="4">
    <source>
        <dbReference type="PROSITE-ProRule" id="PRU00473"/>
    </source>
</evidence>
<evidence type="ECO:0000256" key="1">
    <source>
        <dbReference type="ARBA" id="ARBA00004442"/>
    </source>
</evidence>
<keyword evidence="3" id="KW-0998">Cell outer membrane</keyword>
<keyword evidence="8" id="KW-0282">Flagellum</keyword>